<evidence type="ECO:0000313" key="5">
    <source>
        <dbReference type="Proteomes" id="UP001153712"/>
    </source>
</evidence>
<evidence type="ECO:0000256" key="2">
    <source>
        <dbReference type="SAM" id="Phobius"/>
    </source>
</evidence>
<keyword evidence="2" id="KW-1133">Transmembrane helix</keyword>
<evidence type="ECO:0000256" key="1">
    <source>
        <dbReference type="SAM" id="MobiDB-lite"/>
    </source>
</evidence>
<keyword evidence="2" id="KW-0472">Membrane</keyword>
<accession>A0A9N9TJF5</accession>
<feature type="transmembrane region" description="Helical" evidence="2">
    <location>
        <begin position="385"/>
        <end position="404"/>
    </location>
</feature>
<evidence type="ECO:0000256" key="3">
    <source>
        <dbReference type="SAM" id="SignalP"/>
    </source>
</evidence>
<feature type="signal peptide" evidence="3">
    <location>
        <begin position="1"/>
        <end position="19"/>
    </location>
</feature>
<feature type="chain" id="PRO_5040223498" description="Extracellular protein" evidence="3">
    <location>
        <begin position="20"/>
        <end position="406"/>
    </location>
</feature>
<gene>
    <name evidence="4" type="ORF">PHYEVI_LOCUS1452</name>
</gene>
<keyword evidence="3" id="KW-0732">Signal</keyword>
<feature type="region of interest" description="Disordered" evidence="1">
    <location>
        <begin position="228"/>
        <end position="344"/>
    </location>
</feature>
<sequence>MSKMWVILPAALLPLLVASTRPDCSRTDYDKCIEIADPLVKEAHLVFPDNINDIDQVCATWNRFVDCLKRYTDDCFTDQQKRLFNRAVESPIESVHEMCTNPGYQIEYLKYAPCIKSTIVQRIHCGPQYSLLVDQVDQGDIISKSTLCCSHDRFKQCVQRETRRLCDLGKPDGAATKFATQIIDKALRFLQEQCLNYIPNSGDCQLQVDPHSGRSDALGITTWGAETEGVFPSASPSGGPSTNPWGSTGFFKNRADAASVSPSGDFLGARSRPGSYGRASWSDSSAGQALGSNTVQMYPEVSSTKSTRPEWSSSSSAGWDGRLQSTSPSVIGSTRGSVRSFSSSGMPVEVTSETWYPAAGNPMSNEVDAPNKLGLQKPKNSGISLGSPGGVCYIIMLVINVVVVRY</sequence>
<reference evidence="4" key="1">
    <citation type="submission" date="2022-01" db="EMBL/GenBank/DDBJ databases">
        <authorList>
            <person name="King R."/>
        </authorList>
    </citation>
    <scope>NUCLEOTIDE SEQUENCE</scope>
</reference>
<feature type="compositionally biased region" description="Polar residues" evidence="1">
    <location>
        <begin position="281"/>
        <end position="331"/>
    </location>
</feature>
<name>A0A9N9TJF5_PHYSR</name>
<proteinExistence type="predicted"/>
<evidence type="ECO:0000313" key="4">
    <source>
        <dbReference type="EMBL" id="CAG9854992.1"/>
    </source>
</evidence>
<dbReference type="PANTHER" id="PTHR33964:SF9">
    <property type="match status" value="1"/>
</dbReference>
<dbReference type="Proteomes" id="UP001153712">
    <property type="component" value="Chromosome 1"/>
</dbReference>
<dbReference type="EMBL" id="OU900094">
    <property type="protein sequence ID" value="CAG9854992.1"/>
    <property type="molecule type" value="Genomic_DNA"/>
</dbReference>
<keyword evidence="5" id="KW-1185">Reference proteome</keyword>
<keyword evidence="2" id="KW-0812">Transmembrane</keyword>
<dbReference type="PANTHER" id="PTHR33964">
    <property type="entry name" value="RE45066P-RELATED"/>
    <property type="match status" value="1"/>
</dbReference>
<protein>
    <recommendedName>
        <fullName evidence="6">Extracellular protein</fullName>
    </recommendedName>
</protein>
<dbReference type="OrthoDB" id="10051804at2759"/>
<feature type="compositionally biased region" description="Low complexity" evidence="1">
    <location>
        <begin position="332"/>
        <end position="344"/>
    </location>
</feature>
<feature type="compositionally biased region" description="Polar residues" evidence="1">
    <location>
        <begin position="234"/>
        <end position="246"/>
    </location>
</feature>
<organism evidence="4 5">
    <name type="scientific">Phyllotreta striolata</name>
    <name type="common">Striped flea beetle</name>
    <name type="synonym">Crioceris striolata</name>
    <dbReference type="NCBI Taxonomy" id="444603"/>
    <lineage>
        <taxon>Eukaryota</taxon>
        <taxon>Metazoa</taxon>
        <taxon>Ecdysozoa</taxon>
        <taxon>Arthropoda</taxon>
        <taxon>Hexapoda</taxon>
        <taxon>Insecta</taxon>
        <taxon>Pterygota</taxon>
        <taxon>Neoptera</taxon>
        <taxon>Endopterygota</taxon>
        <taxon>Coleoptera</taxon>
        <taxon>Polyphaga</taxon>
        <taxon>Cucujiformia</taxon>
        <taxon>Chrysomeloidea</taxon>
        <taxon>Chrysomelidae</taxon>
        <taxon>Galerucinae</taxon>
        <taxon>Alticini</taxon>
        <taxon>Phyllotreta</taxon>
    </lineage>
</organism>
<evidence type="ECO:0008006" key="6">
    <source>
        <dbReference type="Google" id="ProtNLM"/>
    </source>
</evidence>
<dbReference type="AlphaFoldDB" id="A0A9N9TJF5"/>